<feature type="compositionally biased region" description="Pro residues" evidence="1">
    <location>
        <begin position="230"/>
        <end position="253"/>
    </location>
</feature>
<dbReference type="RefSeq" id="WP_203243335.1">
    <property type="nucleotide sequence ID" value="NZ_JAFBRH010000007.1"/>
</dbReference>
<dbReference type="NCBIfam" id="TIGR03354">
    <property type="entry name" value="VI_FHA"/>
    <property type="match status" value="1"/>
</dbReference>
<dbReference type="SMART" id="SM00240">
    <property type="entry name" value="FHA"/>
    <property type="match status" value="1"/>
</dbReference>
<protein>
    <submittedName>
        <fullName evidence="3">Type VI secretion system-associated FHA domain protein TagH</fullName>
    </submittedName>
</protein>
<gene>
    <name evidence="3" type="primary">tagH</name>
    <name evidence="3" type="ORF">JQV55_18500</name>
</gene>
<sequence>MRIDNFDTLDDGGPTWITLDQRGASVGRRASMDWILPDPAKHVSSHHFDIQYDNGAYWLRDVSTNGTYLQGSYYRIDGPLHLKGGERLIVGHYIIAVELSTRQAAPPRQQQSGVTIDPWGGIGTDADPWDMSPGVESGGLAPVNPLPHRAADPRHFDDMAQDFVPLQQPSSPHQRAGGPVPLQQPDMHPAQSDAVQQPPPQQEPANPPPLAAPKAVPMPPLGNPSETVIKPPPRRTSPAPVPAAATPAPPAPQPDGHAILAAFCAGAGLDPKDVEGVDPLALVEALGKSTRVTVDEIMLMLKDRASVKQFTRGGERTMRSATGNNPMKFMPDADQAFAALFIKHREGFVNGAEGFENALSDLRRHQTAVFAALQPALAEVLTGLAPDEIAEREGTSSNLLSGSKKTRNWDAFVKRWDNKASTGDHGMLDVFLRAFAKAYADATGKSGQS</sequence>
<dbReference type="AlphaFoldDB" id="A0AAE2W135"/>
<evidence type="ECO:0000313" key="4">
    <source>
        <dbReference type="Proteomes" id="UP000732193"/>
    </source>
</evidence>
<dbReference type="Pfam" id="PF20232">
    <property type="entry name" value="T6SS_FHA_C"/>
    <property type="match status" value="1"/>
</dbReference>
<accession>A0AAE2W135</accession>
<evidence type="ECO:0000256" key="1">
    <source>
        <dbReference type="SAM" id="MobiDB-lite"/>
    </source>
</evidence>
<dbReference type="Pfam" id="PF00498">
    <property type="entry name" value="FHA"/>
    <property type="match status" value="1"/>
</dbReference>
<name>A0AAE2W135_9RHOB</name>
<dbReference type="SUPFAM" id="SSF49879">
    <property type="entry name" value="SMAD/FHA domain"/>
    <property type="match status" value="1"/>
</dbReference>
<reference evidence="3 4" key="1">
    <citation type="submission" date="2021-01" db="EMBL/GenBank/DDBJ databases">
        <title>Diatom-associated Roseobacters Show Island Model of Population Structure.</title>
        <authorList>
            <person name="Qu L."/>
            <person name="Feng X."/>
            <person name="Chen Y."/>
            <person name="Li L."/>
            <person name="Wang X."/>
            <person name="Hu Z."/>
            <person name="Wang H."/>
            <person name="Luo H."/>
        </authorList>
    </citation>
    <scope>NUCLEOTIDE SEQUENCE [LARGE SCALE GENOMIC DNA]</scope>
    <source>
        <strain evidence="3 4">TR60-84</strain>
    </source>
</reference>
<proteinExistence type="predicted"/>
<keyword evidence="4" id="KW-1185">Reference proteome</keyword>
<dbReference type="CDD" id="cd00060">
    <property type="entry name" value="FHA"/>
    <property type="match status" value="1"/>
</dbReference>
<comment type="caution">
    <text evidence="3">The sequence shown here is derived from an EMBL/GenBank/DDBJ whole genome shotgun (WGS) entry which is preliminary data.</text>
</comment>
<feature type="region of interest" description="Disordered" evidence="1">
    <location>
        <begin position="103"/>
        <end position="153"/>
    </location>
</feature>
<feature type="compositionally biased region" description="Polar residues" evidence="1">
    <location>
        <begin position="103"/>
        <end position="114"/>
    </location>
</feature>
<dbReference type="InterPro" id="IPR000253">
    <property type="entry name" value="FHA_dom"/>
</dbReference>
<dbReference type="Gene3D" id="2.60.200.20">
    <property type="match status" value="1"/>
</dbReference>
<feature type="domain" description="FHA" evidence="2">
    <location>
        <begin position="24"/>
        <end position="74"/>
    </location>
</feature>
<dbReference type="EMBL" id="JAFBRM010000007">
    <property type="protein sequence ID" value="MBM1715566.1"/>
    <property type="molecule type" value="Genomic_DNA"/>
</dbReference>
<dbReference type="InterPro" id="IPR008984">
    <property type="entry name" value="SMAD_FHA_dom_sf"/>
</dbReference>
<feature type="compositionally biased region" description="Pro residues" evidence="1">
    <location>
        <begin position="197"/>
        <end position="222"/>
    </location>
</feature>
<evidence type="ECO:0000313" key="3">
    <source>
        <dbReference type="EMBL" id="MBM1715566.1"/>
    </source>
</evidence>
<dbReference type="InterPro" id="IPR046883">
    <property type="entry name" value="T6SS_FHA_C"/>
</dbReference>
<feature type="region of interest" description="Disordered" evidence="1">
    <location>
        <begin position="165"/>
        <end position="254"/>
    </location>
</feature>
<dbReference type="PROSITE" id="PS50006">
    <property type="entry name" value="FHA_DOMAIN"/>
    <property type="match status" value="1"/>
</dbReference>
<evidence type="ECO:0000259" key="2">
    <source>
        <dbReference type="PROSITE" id="PS50006"/>
    </source>
</evidence>
<dbReference type="InterPro" id="IPR017735">
    <property type="entry name" value="T6SS_FHA"/>
</dbReference>
<dbReference type="Proteomes" id="UP000732193">
    <property type="component" value="Unassembled WGS sequence"/>
</dbReference>
<organism evidence="3 4">
    <name type="scientific">Sulfitobacter geojensis</name>
    <dbReference type="NCBI Taxonomy" id="1342299"/>
    <lineage>
        <taxon>Bacteria</taxon>
        <taxon>Pseudomonadati</taxon>
        <taxon>Pseudomonadota</taxon>
        <taxon>Alphaproteobacteria</taxon>
        <taxon>Rhodobacterales</taxon>
        <taxon>Roseobacteraceae</taxon>
        <taxon>Sulfitobacter</taxon>
    </lineage>
</organism>